<organism evidence="1">
    <name type="scientific">Gaeumannomyces tritici (strain R3-111a-1)</name>
    <name type="common">Wheat and barley take-all root rot fungus</name>
    <name type="synonym">Gaeumannomyces graminis var. tritici</name>
    <dbReference type="NCBI Taxonomy" id="644352"/>
    <lineage>
        <taxon>Eukaryota</taxon>
        <taxon>Fungi</taxon>
        <taxon>Dikarya</taxon>
        <taxon>Ascomycota</taxon>
        <taxon>Pezizomycotina</taxon>
        <taxon>Sordariomycetes</taxon>
        <taxon>Sordariomycetidae</taxon>
        <taxon>Magnaporthales</taxon>
        <taxon>Magnaporthaceae</taxon>
        <taxon>Gaeumannomyces</taxon>
    </lineage>
</organism>
<dbReference type="HOGENOM" id="CLU_2704947_0_0_1"/>
<dbReference type="AlphaFoldDB" id="J3P7K5"/>
<dbReference type="EnsemblFungi" id="EJT72637">
    <property type="protein sequence ID" value="EJT72637"/>
    <property type="gene ID" value="GGTG_09497"/>
</dbReference>
<reference evidence="3" key="1">
    <citation type="submission" date="2010-07" db="EMBL/GenBank/DDBJ databases">
        <title>The genome sequence of Gaeumannomyces graminis var. tritici strain R3-111a-1.</title>
        <authorList>
            <consortium name="The Broad Institute Genome Sequencing Platform"/>
            <person name="Ma L.-J."/>
            <person name="Dead R."/>
            <person name="Young S."/>
            <person name="Zeng Q."/>
            <person name="Koehrsen M."/>
            <person name="Alvarado L."/>
            <person name="Berlin A."/>
            <person name="Chapman S.B."/>
            <person name="Chen Z."/>
            <person name="Freedman E."/>
            <person name="Gellesch M."/>
            <person name="Goldberg J."/>
            <person name="Griggs A."/>
            <person name="Gujja S."/>
            <person name="Heilman E.R."/>
            <person name="Heiman D."/>
            <person name="Hepburn T."/>
            <person name="Howarth C."/>
            <person name="Jen D."/>
            <person name="Larson L."/>
            <person name="Mehta T."/>
            <person name="Neiman D."/>
            <person name="Pearson M."/>
            <person name="Roberts A."/>
            <person name="Saif S."/>
            <person name="Shea T."/>
            <person name="Shenoy N."/>
            <person name="Sisk P."/>
            <person name="Stolte C."/>
            <person name="Sykes S."/>
            <person name="Walk T."/>
            <person name="White J."/>
            <person name="Yandava C."/>
            <person name="Haas B."/>
            <person name="Nusbaum C."/>
            <person name="Birren B."/>
        </authorList>
    </citation>
    <scope>NUCLEOTIDE SEQUENCE [LARGE SCALE GENOMIC DNA]</scope>
    <source>
        <strain evidence="3">R3-111a-1</strain>
    </source>
</reference>
<name>J3P7K5_GAET3</name>
<protein>
    <submittedName>
        <fullName evidence="1 2">Uncharacterized protein</fullName>
    </submittedName>
</protein>
<gene>
    <name evidence="2" type="primary">20349955</name>
    <name evidence="1" type="ORF">GGTG_09497</name>
</gene>
<evidence type="ECO:0000313" key="1">
    <source>
        <dbReference type="EMBL" id="EJT72637.1"/>
    </source>
</evidence>
<reference evidence="2" key="4">
    <citation type="journal article" date="2015" name="G3 (Bethesda)">
        <title>Genome sequences of three phytopathogenic species of the Magnaporthaceae family of fungi.</title>
        <authorList>
            <person name="Okagaki L.H."/>
            <person name="Nunes C.C."/>
            <person name="Sailsbery J."/>
            <person name="Clay B."/>
            <person name="Brown D."/>
            <person name="John T."/>
            <person name="Oh Y."/>
            <person name="Young N."/>
            <person name="Fitzgerald M."/>
            <person name="Haas B.J."/>
            <person name="Zeng Q."/>
            <person name="Young S."/>
            <person name="Adiconis X."/>
            <person name="Fan L."/>
            <person name="Levin J.Z."/>
            <person name="Mitchell T.K."/>
            <person name="Okubara P.A."/>
            <person name="Farman M.L."/>
            <person name="Kohn L.M."/>
            <person name="Birren B."/>
            <person name="Ma L.-J."/>
            <person name="Dean R.A."/>
        </authorList>
    </citation>
    <scope>NUCLEOTIDE SEQUENCE</scope>
    <source>
        <strain evidence="2">R3-111a-1</strain>
    </source>
</reference>
<dbReference type="GeneID" id="20349955"/>
<reference evidence="1" key="2">
    <citation type="submission" date="2010-07" db="EMBL/GenBank/DDBJ databases">
        <authorList>
            <consortium name="The Broad Institute Genome Sequencing Platform"/>
            <consortium name="Broad Institute Genome Sequencing Center for Infectious Disease"/>
            <person name="Ma L.-J."/>
            <person name="Dead R."/>
            <person name="Young S."/>
            <person name="Zeng Q."/>
            <person name="Koehrsen M."/>
            <person name="Alvarado L."/>
            <person name="Berlin A."/>
            <person name="Chapman S.B."/>
            <person name="Chen Z."/>
            <person name="Freedman E."/>
            <person name="Gellesch M."/>
            <person name="Goldberg J."/>
            <person name="Griggs A."/>
            <person name="Gujja S."/>
            <person name="Heilman E.R."/>
            <person name="Heiman D."/>
            <person name="Hepburn T."/>
            <person name="Howarth C."/>
            <person name="Jen D."/>
            <person name="Larson L."/>
            <person name="Mehta T."/>
            <person name="Neiman D."/>
            <person name="Pearson M."/>
            <person name="Roberts A."/>
            <person name="Saif S."/>
            <person name="Shea T."/>
            <person name="Shenoy N."/>
            <person name="Sisk P."/>
            <person name="Stolte C."/>
            <person name="Sykes S."/>
            <person name="Walk T."/>
            <person name="White J."/>
            <person name="Yandava C."/>
            <person name="Haas B."/>
            <person name="Nusbaum C."/>
            <person name="Birren B."/>
        </authorList>
    </citation>
    <scope>NUCLEOTIDE SEQUENCE</scope>
    <source>
        <strain evidence="1">R3-111a-1</strain>
    </source>
</reference>
<dbReference type="EMBL" id="GL385399">
    <property type="protein sequence ID" value="EJT72637.1"/>
    <property type="molecule type" value="Genomic_DNA"/>
</dbReference>
<dbReference type="RefSeq" id="XP_009225611.1">
    <property type="nucleotide sequence ID" value="XM_009227347.1"/>
</dbReference>
<reference evidence="1" key="3">
    <citation type="submission" date="2010-09" db="EMBL/GenBank/DDBJ databases">
        <title>Annotation of Gaeumannomyces graminis var. tritici R3-111a-1.</title>
        <authorList>
            <consortium name="The Broad Institute Genome Sequencing Platform"/>
            <person name="Ma L.-J."/>
            <person name="Dead R."/>
            <person name="Young S.K."/>
            <person name="Zeng Q."/>
            <person name="Gargeya S."/>
            <person name="Fitzgerald M."/>
            <person name="Haas B."/>
            <person name="Abouelleil A."/>
            <person name="Alvarado L."/>
            <person name="Arachchi H.M."/>
            <person name="Berlin A."/>
            <person name="Brown A."/>
            <person name="Chapman S.B."/>
            <person name="Chen Z."/>
            <person name="Dunbar C."/>
            <person name="Freedman E."/>
            <person name="Gearin G."/>
            <person name="Gellesch M."/>
            <person name="Goldberg J."/>
            <person name="Griggs A."/>
            <person name="Gujja S."/>
            <person name="Heiman D."/>
            <person name="Howarth C."/>
            <person name="Larson L."/>
            <person name="Lui A."/>
            <person name="MacDonald P.J.P."/>
            <person name="Mehta T."/>
            <person name="Montmayeur A."/>
            <person name="Murphy C."/>
            <person name="Neiman D."/>
            <person name="Pearson M."/>
            <person name="Priest M."/>
            <person name="Roberts A."/>
            <person name="Saif S."/>
            <person name="Shea T."/>
            <person name="Shenoy N."/>
            <person name="Sisk P."/>
            <person name="Stolte C."/>
            <person name="Sykes S."/>
            <person name="Yandava C."/>
            <person name="Wortman J."/>
            <person name="Nusbaum C."/>
            <person name="Birren B."/>
        </authorList>
    </citation>
    <scope>NUCLEOTIDE SEQUENCE</scope>
    <source>
        <strain evidence="1">R3-111a-1</strain>
    </source>
</reference>
<evidence type="ECO:0000313" key="3">
    <source>
        <dbReference type="Proteomes" id="UP000006039"/>
    </source>
</evidence>
<evidence type="ECO:0000313" key="2">
    <source>
        <dbReference type="EnsemblFungi" id="EJT72637"/>
    </source>
</evidence>
<proteinExistence type="predicted"/>
<accession>J3P7K5</accession>
<sequence>MHAAVDCTGAATAGWHVVETSRRPSYQTGSQALLIQLGKGAREVLGGAARRLGRLGRYVTDRSEPPPRPDAHI</sequence>
<dbReference type="Proteomes" id="UP000006039">
    <property type="component" value="Unassembled WGS sequence"/>
</dbReference>
<dbReference type="VEuPathDB" id="FungiDB:GGTG_09497"/>
<reference evidence="2" key="5">
    <citation type="submission" date="2018-04" db="UniProtKB">
        <authorList>
            <consortium name="EnsemblFungi"/>
        </authorList>
    </citation>
    <scope>IDENTIFICATION</scope>
    <source>
        <strain evidence="2">R3-111a-1</strain>
    </source>
</reference>
<keyword evidence="3" id="KW-1185">Reference proteome</keyword>